<dbReference type="Gene3D" id="3.40.190.10">
    <property type="entry name" value="Periplasmic binding protein-like II"/>
    <property type="match status" value="2"/>
</dbReference>
<dbReference type="EMBL" id="CP011371">
    <property type="protein sequence ID" value="AKJ26778.1"/>
    <property type="molecule type" value="Genomic_DNA"/>
</dbReference>
<keyword evidence="3" id="KW-0813">Transport</keyword>
<keyword evidence="4 7" id="KW-0732">Signal</keyword>
<organism evidence="8 9">
    <name type="scientific">Caldimonas brevitalea</name>
    <dbReference type="NCBI Taxonomy" id="413882"/>
    <lineage>
        <taxon>Bacteria</taxon>
        <taxon>Pseudomonadati</taxon>
        <taxon>Pseudomonadota</taxon>
        <taxon>Betaproteobacteria</taxon>
        <taxon>Burkholderiales</taxon>
        <taxon>Sphaerotilaceae</taxon>
        <taxon>Caldimonas</taxon>
    </lineage>
</organism>
<dbReference type="OrthoDB" id="5580590at2"/>
<keyword evidence="9" id="KW-1185">Reference proteome</keyword>
<proteinExistence type="inferred from homology"/>
<evidence type="ECO:0000313" key="8">
    <source>
        <dbReference type="EMBL" id="AKJ26778.1"/>
    </source>
</evidence>
<evidence type="ECO:0000256" key="7">
    <source>
        <dbReference type="SAM" id="SignalP"/>
    </source>
</evidence>
<protein>
    <recommendedName>
        <fullName evidence="6">Probable sugar-binding periplasmic protein</fullName>
    </recommendedName>
</protein>
<dbReference type="STRING" id="413882.AAW51_0087"/>
<dbReference type="Proteomes" id="UP000035352">
    <property type="component" value="Chromosome"/>
</dbReference>
<evidence type="ECO:0000256" key="6">
    <source>
        <dbReference type="ARBA" id="ARBA00049753"/>
    </source>
</evidence>
<evidence type="ECO:0000256" key="4">
    <source>
        <dbReference type="ARBA" id="ARBA00022729"/>
    </source>
</evidence>
<dbReference type="Pfam" id="PF01547">
    <property type="entry name" value="SBP_bac_1"/>
    <property type="match status" value="1"/>
</dbReference>
<comment type="function">
    <text evidence="5">Part of a binding-protein-dependent transport system for a sugar.</text>
</comment>
<dbReference type="RefSeq" id="WP_083437964.1">
    <property type="nucleotide sequence ID" value="NZ_CP011371.1"/>
</dbReference>
<comment type="subcellular location">
    <subcellularLocation>
        <location evidence="1">Periplasm</location>
    </subcellularLocation>
</comment>
<dbReference type="PANTHER" id="PTHR43649">
    <property type="entry name" value="ARABINOSE-BINDING PROTEIN-RELATED"/>
    <property type="match status" value="1"/>
</dbReference>
<comment type="similarity">
    <text evidence="2">Belongs to the bacterial solute-binding protein 1 family.</text>
</comment>
<feature type="signal peptide" evidence="7">
    <location>
        <begin position="1"/>
        <end position="28"/>
    </location>
</feature>
<evidence type="ECO:0000313" key="9">
    <source>
        <dbReference type="Proteomes" id="UP000035352"/>
    </source>
</evidence>
<dbReference type="GO" id="GO:0042597">
    <property type="term" value="C:periplasmic space"/>
    <property type="evidence" value="ECO:0007669"/>
    <property type="project" value="UniProtKB-SubCell"/>
</dbReference>
<evidence type="ECO:0000256" key="5">
    <source>
        <dbReference type="ARBA" id="ARBA00049629"/>
    </source>
</evidence>
<dbReference type="SUPFAM" id="SSF53850">
    <property type="entry name" value="Periplasmic binding protein-like II"/>
    <property type="match status" value="1"/>
</dbReference>
<evidence type="ECO:0000256" key="3">
    <source>
        <dbReference type="ARBA" id="ARBA00022448"/>
    </source>
</evidence>
<dbReference type="AlphaFoldDB" id="A0A0G3BFR6"/>
<evidence type="ECO:0000256" key="2">
    <source>
        <dbReference type="ARBA" id="ARBA00008520"/>
    </source>
</evidence>
<dbReference type="InterPro" id="IPR006059">
    <property type="entry name" value="SBP"/>
</dbReference>
<evidence type="ECO:0000256" key="1">
    <source>
        <dbReference type="ARBA" id="ARBA00004418"/>
    </source>
</evidence>
<feature type="chain" id="PRO_5005183890" description="Probable sugar-binding periplasmic protein" evidence="7">
    <location>
        <begin position="29"/>
        <end position="437"/>
    </location>
</feature>
<accession>A0A0G3BFR6</accession>
<gene>
    <name evidence="8" type="primary">gtsA</name>
    <name evidence="8" type="ORF">AAW51_0087</name>
</gene>
<dbReference type="KEGG" id="pbh:AAW51_0087"/>
<reference evidence="8 9" key="1">
    <citation type="submission" date="2015-05" db="EMBL/GenBank/DDBJ databases">
        <authorList>
            <person name="Tang B."/>
            <person name="Yu Y."/>
        </authorList>
    </citation>
    <scope>NUCLEOTIDE SEQUENCE [LARGE SCALE GENOMIC DNA]</scope>
    <source>
        <strain evidence="8 9">DSM 7029</strain>
    </source>
</reference>
<dbReference type="PANTHER" id="PTHR43649:SF28">
    <property type="entry name" value="BINDING PROTEIN COMPONENT OF ABC SUGAR TRANSPORTER-RELATED"/>
    <property type="match status" value="1"/>
</dbReference>
<sequence>MVPPSLRLPSGRRLLAVLSLFAAQAATAAPPGDAPQALDVLHWWTSVSERRAADHLDARLADVGIQWRDTAIAGGAGMAAAKVMKGRLLSGRPPAVSQLIGEVLRDWADLGLVLELDAVARQGEWAKTLFPVVQAHVTHRGHVVAAPLGVHRINVLFYNRRLFERLKLAPPADWAAAERAAVALQRAGHTPVAWSDEPWQVATVFEAMLLAEGGPQLYQQLLVARDPQAYADAAVGRALERLRWWRSLAPAGGRRAERAWTDAAREVAHDRAGMLIMGDWVKGELLALGSQLGNGFDCLPVPGTAGTHLYSIDTLAMLTGDYAHQAAQERMAAQLFTPTVQLGYNRLKGSVPVRRDIDPHTLDACARDSWQTFARESAPRLPSLAHRMAADEAMKDALMAAVHRYAVDERQSTAATQRRLATLVRALAHKTPVTATP</sequence>
<name>A0A0G3BFR6_9BURK</name>
<dbReference type="InterPro" id="IPR050490">
    <property type="entry name" value="Bact_solute-bd_prot1"/>
</dbReference>